<dbReference type="EMBL" id="MN740123">
    <property type="protein sequence ID" value="QHT88810.1"/>
    <property type="molecule type" value="Genomic_DNA"/>
</dbReference>
<feature type="transmembrane region" description="Helical" evidence="2">
    <location>
        <begin position="55"/>
        <end position="79"/>
    </location>
</feature>
<evidence type="ECO:0000313" key="3">
    <source>
        <dbReference type="EMBL" id="QHT88810.1"/>
    </source>
</evidence>
<name>A0A6C0I883_9ZZZZ</name>
<evidence type="ECO:0000256" key="2">
    <source>
        <dbReference type="SAM" id="Phobius"/>
    </source>
</evidence>
<accession>A0A6C0I883</accession>
<feature type="transmembrane region" description="Helical" evidence="2">
    <location>
        <begin position="31"/>
        <end position="49"/>
    </location>
</feature>
<reference evidence="3" key="1">
    <citation type="journal article" date="2020" name="Nature">
        <title>Giant virus diversity and host interactions through global metagenomics.</title>
        <authorList>
            <person name="Schulz F."/>
            <person name="Roux S."/>
            <person name="Paez-Espino D."/>
            <person name="Jungbluth S."/>
            <person name="Walsh D.A."/>
            <person name="Denef V.J."/>
            <person name="McMahon K.D."/>
            <person name="Konstantinidis K.T."/>
            <person name="Eloe-Fadrosh E.A."/>
            <person name="Kyrpides N.C."/>
            <person name="Woyke T."/>
        </authorList>
    </citation>
    <scope>NUCLEOTIDE SEQUENCE</scope>
    <source>
        <strain evidence="3">GVMAG-M-3300023184-51</strain>
    </source>
</reference>
<proteinExistence type="predicted"/>
<evidence type="ECO:0000256" key="1">
    <source>
        <dbReference type="SAM" id="MobiDB-lite"/>
    </source>
</evidence>
<feature type="compositionally biased region" description="Polar residues" evidence="1">
    <location>
        <begin position="132"/>
        <end position="148"/>
    </location>
</feature>
<feature type="transmembrane region" description="Helical" evidence="2">
    <location>
        <begin position="6"/>
        <end position="24"/>
    </location>
</feature>
<protein>
    <submittedName>
        <fullName evidence="3">Uncharacterized protein</fullName>
    </submittedName>
</protein>
<keyword evidence="2" id="KW-0812">Transmembrane</keyword>
<feature type="compositionally biased region" description="Low complexity" evidence="1">
    <location>
        <begin position="97"/>
        <end position="131"/>
    </location>
</feature>
<feature type="region of interest" description="Disordered" evidence="1">
    <location>
        <begin position="94"/>
        <end position="148"/>
    </location>
</feature>
<keyword evidence="2" id="KW-0472">Membrane</keyword>
<sequence length="148" mass="16121">MDSICPPALIYLAFSLTQIIIDTFKGLYNTAFFKFIVMITITFLLNALCQGGMSIISWIIVFIPFMFMTVIVTILLYVFGLDAATGTLKFKCDDNSKTNSNSNSNLIYSSSNNSSNSSNNNSNNSNNSSSNITTSTQAPSGSSDPQFQ</sequence>
<keyword evidence="2" id="KW-1133">Transmembrane helix</keyword>
<dbReference type="AlphaFoldDB" id="A0A6C0I883"/>
<organism evidence="3">
    <name type="scientific">viral metagenome</name>
    <dbReference type="NCBI Taxonomy" id="1070528"/>
    <lineage>
        <taxon>unclassified sequences</taxon>
        <taxon>metagenomes</taxon>
        <taxon>organismal metagenomes</taxon>
    </lineage>
</organism>